<comment type="similarity">
    <text evidence="2 7">Belongs to the major facilitator superfamily. Sugar transporter (TC 2.A.1.1) family.</text>
</comment>
<keyword evidence="4 8" id="KW-0812">Transmembrane</keyword>
<evidence type="ECO:0000313" key="10">
    <source>
        <dbReference type="EMBL" id="KIV76889.1"/>
    </source>
</evidence>
<evidence type="ECO:0000256" key="1">
    <source>
        <dbReference type="ARBA" id="ARBA00004141"/>
    </source>
</evidence>
<feature type="transmembrane region" description="Helical" evidence="8">
    <location>
        <begin position="98"/>
        <end position="115"/>
    </location>
</feature>
<keyword evidence="3 7" id="KW-0813">Transport</keyword>
<feature type="transmembrane region" description="Helical" evidence="8">
    <location>
        <begin position="65"/>
        <end position="86"/>
    </location>
</feature>
<reference evidence="10 11" key="1">
    <citation type="submission" date="2015-01" db="EMBL/GenBank/DDBJ databases">
        <title>The Genome Sequence of Exophiala sideris CBS121828.</title>
        <authorList>
            <consortium name="The Broad Institute Genomics Platform"/>
            <person name="Cuomo C."/>
            <person name="de Hoog S."/>
            <person name="Gorbushina A."/>
            <person name="Stielow B."/>
            <person name="Teixiera M."/>
            <person name="Abouelleil A."/>
            <person name="Chapman S.B."/>
            <person name="Priest M."/>
            <person name="Young S.K."/>
            <person name="Wortman J."/>
            <person name="Nusbaum C."/>
            <person name="Birren B."/>
        </authorList>
    </citation>
    <scope>NUCLEOTIDE SEQUENCE [LARGE SCALE GENOMIC DNA]</scope>
    <source>
        <strain evidence="10 11">CBS 121828</strain>
    </source>
</reference>
<dbReference type="Pfam" id="PF00083">
    <property type="entry name" value="Sugar_tr"/>
    <property type="match status" value="1"/>
</dbReference>
<dbReference type="GO" id="GO:0005351">
    <property type="term" value="F:carbohydrate:proton symporter activity"/>
    <property type="evidence" value="ECO:0007669"/>
    <property type="project" value="TreeGrafter"/>
</dbReference>
<feature type="transmembrane region" description="Helical" evidence="8">
    <location>
        <begin position="276"/>
        <end position="295"/>
    </location>
</feature>
<feature type="transmembrane region" description="Helical" evidence="8">
    <location>
        <begin position="154"/>
        <end position="173"/>
    </location>
</feature>
<dbReference type="PANTHER" id="PTHR48022:SF68">
    <property type="entry name" value="MAJOR FACILITATOR SUPERFAMILY (MFS) PROFILE DOMAIN-CONTAINING PROTEIN-RELATED"/>
    <property type="match status" value="1"/>
</dbReference>
<gene>
    <name evidence="10" type="ORF">PV11_08738</name>
</gene>
<dbReference type="PANTHER" id="PTHR48022">
    <property type="entry name" value="PLASTIDIC GLUCOSE TRANSPORTER 4"/>
    <property type="match status" value="1"/>
</dbReference>
<evidence type="ECO:0000313" key="11">
    <source>
        <dbReference type="Proteomes" id="UP000053599"/>
    </source>
</evidence>
<evidence type="ECO:0000256" key="3">
    <source>
        <dbReference type="ARBA" id="ARBA00022448"/>
    </source>
</evidence>
<dbReference type="InterPro" id="IPR005828">
    <property type="entry name" value="MFS_sugar_transport-like"/>
</dbReference>
<dbReference type="InterPro" id="IPR020846">
    <property type="entry name" value="MFS_dom"/>
</dbReference>
<dbReference type="InterPro" id="IPR005829">
    <property type="entry name" value="Sugar_transporter_CS"/>
</dbReference>
<feature type="transmembrane region" description="Helical" evidence="8">
    <location>
        <begin position="409"/>
        <end position="425"/>
    </location>
</feature>
<dbReference type="PRINTS" id="PR00171">
    <property type="entry name" value="SUGRTRNSPORT"/>
</dbReference>
<dbReference type="Gene3D" id="1.20.1250.20">
    <property type="entry name" value="MFS general substrate transporter like domains"/>
    <property type="match status" value="1"/>
</dbReference>
<proteinExistence type="inferred from homology"/>
<dbReference type="HOGENOM" id="CLU_001265_30_3_1"/>
<dbReference type="PROSITE" id="PS50850">
    <property type="entry name" value="MFS"/>
    <property type="match status" value="1"/>
</dbReference>
<evidence type="ECO:0000259" key="9">
    <source>
        <dbReference type="PROSITE" id="PS50850"/>
    </source>
</evidence>
<dbReference type="AlphaFoldDB" id="A0A0D1Y7R6"/>
<feature type="domain" description="Major facilitator superfamily (MFS) profile" evidence="9">
    <location>
        <begin position="15"/>
        <end position="462"/>
    </location>
</feature>
<accession>A0A0D1Y7R6</accession>
<feature type="transmembrane region" description="Helical" evidence="8">
    <location>
        <begin position="343"/>
        <end position="363"/>
    </location>
</feature>
<evidence type="ECO:0000256" key="6">
    <source>
        <dbReference type="ARBA" id="ARBA00023136"/>
    </source>
</evidence>
<comment type="subcellular location">
    <subcellularLocation>
        <location evidence="1">Membrane</location>
        <topology evidence="1">Multi-pass membrane protein</topology>
    </subcellularLocation>
</comment>
<dbReference type="PROSITE" id="PS00216">
    <property type="entry name" value="SUGAR_TRANSPORT_1"/>
    <property type="match status" value="1"/>
</dbReference>
<keyword evidence="5 8" id="KW-1133">Transmembrane helix</keyword>
<sequence length="515" mass="55835">MGLSNMQGRSLQRLIATLSSIAFLVQGYNQSVMNGFTTLPTFLAQIPQVDTVHTKGHLKSHNATILGLVVAIFELGSALGALSCIVVGDRLGRPKTMLLAGITCIIGVVIQGSTFSLGQIIAGRIITGLGIGLYTGTVPMYVSETAETNRRGPLVLLEGPFALGGLAIASWVNFGMYHTSGSVTWRFPICLQLVFLAIIVSLTPLLPESPRWLVKQERLEDATRVMARLMGLPVHDSTVIREVAIIQAAVARDAGHRHKYSGNPFSMNENRHFHRLVLAMVATAICQLTGINVIAFYSTSIFESTLGYSGSDARVFTACLQVTLALGGLTAIFLVERIGRRRLMLFSTGCMALAQAAVAGLSSDLKNPDAGRAAIFFYFFALYTLPIGMFVIPFMYGAEIAPLGIRHKVTAMGAATSWLFNFMVAEVTPTAFEHIQWRYNIVYACTSVGGVIVIYLFYPETRGRSLEEIDEIFLASKSIFDPVRVAKQLPMGGTGILETTEGTKDASDIAYTERV</sequence>
<dbReference type="EMBL" id="KN846954">
    <property type="protein sequence ID" value="KIV76889.1"/>
    <property type="molecule type" value="Genomic_DNA"/>
</dbReference>
<protein>
    <recommendedName>
        <fullName evidence="9">Major facilitator superfamily (MFS) profile domain-containing protein</fullName>
    </recommendedName>
</protein>
<name>A0A0D1Y7R6_9EURO</name>
<dbReference type="OrthoDB" id="6612291at2759"/>
<dbReference type="InterPro" id="IPR050360">
    <property type="entry name" value="MFS_Sugar_Transporters"/>
</dbReference>
<dbReference type="InterPro" id="IPR003663">
    <property type="entry name" value="Sugar/inositol_transpt"/>
</dbReference>
<feature type="transmembrane region" description="Helical" evidence="8">
    <location>
        <begin position="315"/>
        <end position="336"/>
    </location>
</feature>
<feature type="transmembrane region" description="Helical" evidence="8">
    <location>
        <begin position="437"/>
        <end position="458"/>
    </location>
</feature>
<organism evidence="10 11">
    <name type="scientific">Exophiala sideris</name>
    <dbReference type="NCBI Taxonomy" id="1016849"/>
    <lineage>
        <taxon>Eukaryota</taxon>
        <taxon>Fungi</taxon>
        <taxon>Dikarya</taxon>
        <taxon>Ascomycota</taxon>
        <taxon>Pezizomycotina</taxon>
        <taxon>Eurotiomycetes</taxon>
        <taxon>Chaetothyriomycetidae</taxon>
        <taxon>Chaetothyriales</taxon>
        <taxon>Herpotrichiellaceae</taxon>
        <taxon>Exophiala</taxon>
    </lineage>
</organism>
<evidence type="ECO:0000256" key="4">
    <source>
        <dbReference type="ARBA" id="ARBA00022692"/>
    </source>
</evidence>
<evidence type="ECO:0000256" key="7">
    <source>
        <dbReference type="RuleBase" id="RU003346"/>
    </source>
</evidence>
<dbReference type="SUPFAM" id="SSF103473">
    <property type="entry name" value="MFS general substrate transporter"/>
    <property type="match status" value="1"/>
</dbReference>
<feature type="transmembrane region" description="Helical" evidence="8">
    <location>
        <begin position="185"/>
        <end position="206"/>
    </location>
</feature>
<dbReference type="PROSITE" id="PS00217">
    <property type="entry name" value="SUGAR_TRANSPORT_2"/>
    <property type="match status" value="1"/>
</dbReference>
<evidence type="ECO:0000256" key="2">
    <source>
        <dbReference type="ARBA" id="ARBA00010992"/>
    </source>
</evidence>
<feature type="transmembrane region" description="Helical" evidence="8">
    <location>
        <begin position="121"/>
        <end position="142"/>
    </location>
</feature>
<feature type="transmembrane region" description="Helical" evidence="8">
    <location>
        <begin position="375"/>
        <end position="397"/>
    </location>
</feature>
<evidence type="ECO:0000256" key="8">
    <source>
        <dbReference type="SAM" id="Phobius"/>
    </source>
</evidence>
<dbReference type="InterPro" id="IPR036259">
    <property type="entry name" value="MFS_trans_sf"/>
</dbReference>
<keyword evidence="6 8" id="KW-0472">Membrane</keyword>
<dbReference type="Proteomes" id="UP000053599">
    <property type="component" value="Unassembled WGS sequence"/>
</dbReference>
<dbReference type="GO" id="GO:0016020">
    <property type="term" value="C:membrane"/>
    <property type="evidence" value="ECO:0007669"/>
    <property type="project" value="UniProtKB-SubCell"/>
</dbReference>
<dbReference type="NCBIfam" id="TIGR00879">
    <property type="entry name" value="SP"/>
    <property type="match status" value="1"/>
</dbReference>
<evidence type="ECO:0000256" key="5">
    <source>
        <dbReference type="ARBA" id="ARBA00022989"/>
    </source>
</evidence>